<dbReference type="PANTHER" id="PTHR42870">
    <property type="entry name" value="ACETYL-COA C-ACETYLTRANSFERASE"/>
    <property type="match status" value="1"/>
</dbReference>
<reference evidence="3 4" key="1">
    <citation type="submission" date="2016-04" db="EMBL/GenBank/DDBJ databases">
        <title>Complete genome sequence of Dietzia lutea YIM 80766T, a strain isolated from desert soil in Egypt.</title>
        <authorList>
            <person name="Zhao J."/>
            <person name="Hu B."/>
            <person name="Geng S."/>
            <person name="Nie Y."/>
            <person name="Tang Y."/>
        </authorList>
    </citation>
    <scope>NUCLEOTIDE SEQUENCE [LARGE SCALE GENOMIC DNA]</scope>
    <source>
        <strain evidence="3 4">YIM 80766</strain>
    </source>
</reference>
<feature type="domain" description="Thiolase C-terminal" evidence="2">
    <location>
        <begin position="255"/>
        <end position="377"/>
    </location>
</feature>
<feature type="domain" description="Thiolase N-terminal" evidence="1">
    <location>
        <begin position="21"/>
        <end position="172"/>
    </location>
</feature>
<keyword evidence="3" id="KW-0808">Transferase</keyword>
<evidence type="ECO:0000313" key="3">
    <source>
        <dbReference type="EMBL" id="AWH93082.1"/>
    </source>
</evidence>
<gene>
    <name evidence="3" type="ORF">A6035_13895</name>
</gene>
<dbReference type="SUPFAM" id="SSF53901">
    <property type="entry name" value="Thiolase-like"/>
    <property type="match status" value="2"/>
</dbReference>
<dbReference type="RefSeq" id="WP_108848382.1">
    <property type="nucleotide sequence ID" value="NZ_CP015449.1"/>
</dbReference>
<dbReference type="PIRSF" id="PIRSF000429">
    <property type="entry name" value="Ac-CoA_Ac_transf"/>
    <property type="match status" value="1"/>
</dbReference>
<organism evidence="3 4">
    <name type="scientific">Dietzia lutea</name>
    <dbReference type="NCBI Taxonomy" id="546160"/>
    <lineage>
        <taxon>Bacteria</taxon>
        <taxon>Bacillati</taxon>
        <taxon>Actinomycetota</taxon>
        <taxon>Actinomycetes</taxon>
        <taxon>Mycobacteriales</taxon>
        <taxon>Dietziaceae</taxon>
        <taxon>Dietzia</taxon>
    </lineage>
</organism>
<dbReference type="EMBL" id="CP015449">
    <property type="protein sequence ID" value="AWH93082.1"/>
    <property type="molecule type" value="Genomic_DNA"/>
</dbReference>
<proteinExistence type="predicted"/>
<dbReference type="GO" id="GO:0016747">
    <property type="term" value="F:acyltransferase activity, transferring groups other than amino-acyl groups"/>
    <property type="evidence" value="ECO:0007669"/>
    <property type="project" value="InterPro"/>
</dbReference>
<dbReference type="InterPro" id="IPR016039">
    <property type="entry name" value="Thiolase-like"/>
</dbReference>
<evidence type="ECO:0000259" key="2">
    <source>
        <dbReference type="Pfam" id="PF22691"/>
    </source>
</evidence>
<dbReference type="Gene3D" id="3.40.47.10">
    <property type="match status" value="1"/>
</dbReference>
<dbReference type="OrthoDB" id="9785768at2"/>
<keyword evidence="4" id="KW-1185">Reference proteome</keyword>
<evidence type="ECO:0000259" key="1">
    <source>
        <dbReference type="Pfam" id="PF00108"/>
    </source>
</evidence>
<protein>
    <submittedName>
        <fullName evidence="3">Acetyl-CoA acetyltransferase</fullName>
    </submittedName>
</protein>
<dbReference type="PANTHER" id="PTHR42870:SF1">
    <property type="entry name" value="NON-SPECIFIC LIPID-TRANSFER PROTEIN-LIKE 2"/>
    <property type="match status" value="1"/>
</dbReference>
<dbReference type="CDD" id="cd00829">
    <property type="entry name" value="SCP-x_thiolase"/>
    <property type="match status" value="1"/>
</dbReference>
<accession>A0A2S1RA00</accession>
<dbReference type="AlphaFoldDB" id="A0A2S1RA00"/>
<dbReference type="KEGG" id="dlu:A6035_13895"/>
<dbReference type="Pfam" id="PF00108">
    <property type="entry name" value="Thiolase_N"/>
    <property type="match status" value="1"/>
</dbReference>
<evidence type="ECO:0000313" key="4">
    <source>
        <dbReference type="Proteomes" id="UP000244928"/>
    </source>
</evidence>
<dbReference type="Pfam" id="PF22691">
    <property type="entry name" value="Thiolase_C_1"/>
    <property type="match status" value="1"/>
</dbReference>
<dbReference type="InterPro" id="IPR055140">
    <property type="entry name" value="Thiolase_C_2"/>
</dbReference>
<name>A0A2S1RA00_9ACTN</name>
<sequence>MTGVSIAGIGITEFGRNPRSVPKMAVHAVRGALADAGAEWSDVHFAAGGSHSGGHADNLLGPLGLTGIPFMNVFNGCATGASALLAASNAIRAGEARLALAVGFDRHARGSFAPRPRDRGLPEWYGDAGLMVTTQFFGMKIQRYLEQHDVDRSVLARVSAKAFRNAEHNPNAWRRTPVRESEIAGSMMVADPLTKYMFCSPGDGAVAVLLCRADDAHRHSSTPVHIRSLTHRTRRPGSFEVFSPAFSPVEGVSVSADAASAAFEAAGIGPGDIDLAQLQDTDSGAEVIHMAEVGLCEHGEQERLIFDGATELTGQIPVNTDGGCLANGEPIGASALRQIHESVLQLRGTAGVRQVRNGPQTALNHVYGAPGLSACTILSR</sequence>
<dbReference type="InterPro" id="IPR020616">
    <property type="entry name" value="Thiolase_N"/>
</dbReference>
<dbReference type="Proteomes" id="UP000244928">
    <property type="component" value="Chromosome"/>
</dbReference>
<dbReference type="InterPro" id="IPR002155">
    <property type="entry name" value="Thiolase"/>
</dbReference>